<accession>F4PYZ9</accession>
<feature type="compositionally biased region" description="Low complexity" evidence="5">
    <location>
        <begin position="342"/>
        <end position="363"/>
    </location>
</feature>
<dbReference type="Gene3D" id="3.40.50.300">
    <property type="entry name" value="P-loop containing nucleotide triphosphate hydrolases"/>
    <property type="match status" value="2"/>
</dbReference>
<dbReference type="SUPFAM" id="SSF52540">
    <property type="entry name" value="P-loop containing nucleoside triphosphate hydrolases"/>
    <property type="match status" value="1"/>
</dbReference>
<dbReference type="OMA" id="DKMQGQE"/>
<feature type="transmembrane region" description="Helical" evidence="6">
    <location>
        <begin position="21"/>
        <end position="40"/>
    </location>
</feature>
<evidence type="ECO:0000313" key="8">
    <source>
        <dbReference type="EMBL" id="EGG19028.1"/>
    </source>
</evidence>
<dbReference type="InterPro" id="IPR027417">
    <property type="entry name" value="P-loop_NTPase"/>
</dbReference>
<sequence>MVDQHSSFSSAYSYSSHLCQTISSYFFICFYISIHLHIVIPKNKSKSKYSSTTMSKPRRNRSLNTLIEDGLVDTEATWSFTWSDVTYTGTITKSKGHYCFSGAQKDGLVITEHASTTFIRNFLALDSSTIVDGNKIMFVNNKRISDYVLLESPSSSTTSTPTSNNSSNNNNNVMTTPTRDGSVVNLIESFKSIGLTLSPPSSITTPPSTPFSSGPPRSPASVVAPNSKLLSGNSNSYHSNMRTIAYQFYREGDDNIPLSPVKDNIIIPATIVPSSPTSTTTSTTSTTSTTPTTATTLISTPTKKEPIKIEYEDSTIKASGIGRYFHLDCERYFNWSTKKKSSSSTSSTPSSSSSSSTSTSTSSDNETISNAIIQDGFAWEDKVLEILIQEKHKIHQPVKGAQTIPFDQVVKLLKEEKENSYIVQATLIAPISFRQNIPDHVKFTQSIPDFLRIGRSIGGGKRKLKILDAKSTASIHFAQKVQLAYYYIWLQGIIESENITDLELDDFGAIFLKGLTTPMDFNILEPVRLLKRFLYGDKTNSQSQMVKIISTPREESVWRLTETCEGCEYLEQCTAQANSELNHNAIANVQIDTITSLLEYHQQKQDQSTTPTKSAPIKMNEIEKLNSIKVEDVDDPQLKVQLLRLKPKLQTVLSNTVVPTGYVDVMLPSYEDISIYLSLVSHPLKQTFYKWTILKVENSISKTPKDPLNIDYQSLSHNTIFYNGENFYSLILKLNSIFSDAINTKSTLQVFTWDAFEKSYFLKSCYELLKRSYDIDDKEMQSNLVHVMGVLMDNSNWINFNIGGVYPQEPFSYNVGGQSQGSGPSNFPFILVKDQILKSLAIKVSPPFSIGEISKKVLSLDTIPSSLNSDYIFNNYIKKDHKDKEENVVFNERTEQLFNLMAHLRSILFTDIYKQKSQKFNFRKFLNYNNILVNKLLYCHQFESMESYREIKSARSNPLSLNIYDGKYLILRKLSNQPNKDGFYRFQADIIPQYYSYFQQKLADAFSHFCLTPNTQDGLNFLSSFNDISYQSQYGVRGMCDISDFEIDQVEAYPTQYLFNAKISIKPSKNSNLFNDCNSNEFILFERFDNHFFSQYKWLVQGYDSIDSQGTEESTLLGLFDKPLEWIREEEDYKKFSLAFTNTIEAFNQTSSNHPDQRLTLTKSQREIAISVVQRRLQLVRGPPGTGKTHFLALLVLMFFETIFRMKSHDTYTIVISALTHTAIDNALIRIAQLKKEYEGYAGSALPFHIYKKENKPLAKELVEQGILEHKQLDKKTCPRFIVVGATCWGVNTYKNPIDFLIIDEASQLQTPIAALAINKAPRVVVCGDPKQLPPVLHGTYHSNKSLSVDEYTSDPKVHKSIFSCLKGLLRHHLVADPFLSLNENFRMTSDLCQFSSLLYGPSYRCAETGAREFNIHTLQQSKEWKDLLSRSTSVIQGLYGDHRSCHSIVLDTKYLGNRRVEVELVREIYRFELGLFKSSRSSSTTSASELEDQFWKSKQLGIITPLNMQRIDMQSMISSEQYLAGSQEFKPSVGTVEKMQGQEFDTVVVCYNGWNSGSGKTLDFIFNLNRLNVGFTRSKTRLILIISESLLRPNQLVLNNAKTSKAYNHLLNYVQNSSIHKFIIKQTNIYQKTPIRDTTPTTPTTPISPFNFNIINNNNNNSPSTPNNNNQTNNIPSTPETLLQQEFIRKLNLNKEEED</sequence>
<evidence type="ECO:0000256" key="4">
    <source>
        <dbReference type="ARBA" id="ARBA00022840"/>
    </source>
</evidence>
<dbReference type="CDD" id="cd17934">
    <property type="entry name" value="DEXXQc_Upf1-like"/>
    <property type="match status" value="1"/>
</dbReference>
<keyword evidence="2" id="KW-0378">Hydrolase</keyword>
<evidence type="ECO:0000256" key="3">
    <source>
        <dbReference type="ARBA" id="ARBA00022806"/>
    </source>
</evidence>
<feature type="region of interest" description="Disordered" evidence="5">
    <location>
        <begin position="152"/>
        <end position="180"/>
    </location>
</feature>
<dbReference type="CDD" id="cd18808">
    <property type="entry name" value="SF1_C_Upf1"/>
    <property type="match status" value="1"/>
</dbReference>
<dbReference type="InterPro" id="IPR050534">
    <property type="entry name" value="Coronavir_polyprotein_1ab"/>
</dbReference>
<feature type="region of interest" description="Disordered" evidence="5">
    <location>
        <begin position="339"/>
        <end position="365"/>
    </location>
</feature>
<dbReference type="GO" id="GO:0005524">
    <property type="term" value="F:ATP binding"/>
    <property type="evidence" value="ECO:0007669"/>
    <property type="project" value="UniProtKB-KW"/>
</dbReference>
<keyword evidence="4" id="KW-0067">ATP-binding</keyword>
<feature type="compositionally biased region" description="Low complexity" evidence="5">
    <location>
        <begin position="152"/>
        <end position="178"/>
    </location>
</feature>
<feature type="region of interest" description="Disordered" evidence="5">
    <location>
        <begin position="198"/>
        <end position="235"/>
    </location>
</feature>
<keyword evidence="9" id="KW-1185">Reference proteome</keyword>
<gene>
    <name evidence="8" type="ORF">DFA_02271</name>
</gene>
<feature type="region of interest" description="Disordered" evidence="5">
    <location>
        <begin position="274"/>
        <end position="301"/>
    </location>
</feature>
<dbReference type="KEGG" id="dfa:DFA_02271"/>
<evidence type="ECO:0000256" key="2">
    <source>
        <dbReference type="ARBA" id="ARBA00022801"/>
    </source>
</evidence>
<feature type="domain" description="DNA2/NAM7 helicase-like C-terminal" evidence="7">
    <location>
        <begin position="1370"/>
        <end position="1587"/>
    </location>
</feature>
<keyword evidence="6" id="KW-1133">Transmembrane helix</keyword>
<dbReference type="Pfam" id="PF13087">
    <property type="entry name" value="AAA_12"/>
    <property type="match status" value="1"/>
</dbReference>
<dbReference type="PANTHER" id="PTHR43788:SF8">
    <property type="entry name" value="DNA-BINDING PROTEIN SMUBP-2"/>
    <property type="match status" value="1"/>
</dbReference>
<keyword evidence="1" id="KW-0547">Nucleotide-binding</keyword>
<feature type="compositionally biased region" description="Low complexity" evidence="5">
    <location>
        <begin position="198"/>
        <end position="215"/>
    </location>
</feature>
<dbReference type="EMBL" id="GL883016">
    <property type="protein sequence ID" value="EGG19028.1"/>
    <property type="molecule type" value="Genomic_DNA"/>
</dbReference>
<feature type="compositionally biased region" description="Low complexity" evidence="5">
    <location>
        <begin position="1658"/>
        <end position="1680"/>
    </location>
</feature>
<dbReference type="STRING" id="1054147.F4PYZ9"/>
<evidence type="ECO:0000256" key="5">
    <source>
        <dbReference type="SAM" id="MobiDB-lite"/>
    </source>
</evidence>
<dbReference type="InterPro" id="IPR047187">
    <property type="entry name" value="SF1_C_Upf1"/>
</dbReference>
<dbReference type="PANTHER" id="PTHR43788">
    <property type="entry name" value="DNA2/NAM7 HELICASE FAMILY MEMBER"/>
    <property type="match status" value="1"/>
</dbReference>
<dbReference type="GO" id="GO:0043139">
    <property type="term" value="F:5'-3' DNA helicase activity"/>
    <property type="evidence" value="ECO:0007669"/>
    <property type="project" value="TreeGrafter"/>
</dbReference>
<dbReference type="OrthoDB" id="6513042at2759"/>
<evidence type="ECO:0000256" key="1">
    <source>
        <dbReference type="ARBA" id="ARBA00022741"/>
    </source>
</evidence>
<keyword evidence="3" id="KW-0347">Helicase</keyword>
<feature type="region of interest" description="Disordered" evidence="5">
    <location>
        <begin position="1658"/>
        <end position="1681"/>
    </location>
</feature>
<keyword evidence="6" id="KW-0472">Membrane</keyword>
<name>F4PYZ9_CACFS</name>
<organism evidence="8 9">
    <name type="scientific">Cavenderia fasciculata</name>
    <name type="common">Slime mold</name>
    <name type="synonym">Dictyostelium fasciculatum</name>
    <dbReference type="NCBI Taxonomy" id="261658"/>
    <lineage>
        <taxon>Eukaryota</taxon>
        <taxon>Amoebozoa</taxon>
        <taxon>Evosea</taxon>
        <taxon>Eumycetozoa</taxon>
        <taxon>Dictyostelia</taxon>
        <taxon>Acytosteliales</taxon>
        <taxon>Cavenderiaceae</taxon>
        <taxon>Cavenderia</taxon>
    </lineage>
</organism>
<dbReference type="InterPro" id="IPR041679">
    <property type="entry name" value="DNA2/NAM7-like_C"/>
</dbReference>
<keyword evidence="6" id="KW-0812">Transmembrane</keyword>
<dbReference type="Proteomes" id="UP000007797">
    <property type="component" value="Unassembled WGS sequence"/>
</dbReference>
<dbReference type="Pfam" id="PF13604">
    <property type="entry name" value="AAA_30"/>
    <property type="match status" value="1"/>
</dbReference>
<evidence type="ECO:0000313" key="9">
    <source>
        <dbReference type="Proteomes" id="UP000007797"/>
    </source>
</evidence>
<dbReference type="GO" id="GO:0016787">
    <property type="term" value="F:hydrolase activity"/>
    <property type="evidence" value="ECO:0007669"/>
    <property type="project" value="UniProtKB-KW"/>
</dbReference>
<evidence type="ECO:0000256" key="6">
    <source>
        <dbReference type="SAM" id="Phobius"/>
    </source>
</evidence>
<dbReference type="RefSeq" id="XP_004366661.1">
    <property type="nucleotide sequence ID" value="XM_004366604.1"/>
</dbReference>
<protein>
    <recommendedName>
        <fullName evidence="7">DNA2/NAM7 helicase-like C-terminal domain-containing protein</fullName>
    </recommendedName>
</protein>
<reference evidence="9" key="1">
    <citation type="journal article" date="2011" name="Genome Res.">
        <title>Phylogeny-wide analysis of social amoeba genomes highlights ancient origins for complex intercellular communication.</title>
        <authorList>
            <person name="Heidel A.J."/>
            <person name="Lawal H.M."/>
            <person name="Felder M."/>
            <person name="Schilde C."/>
            <person name="Helps N.R."/>
            <person name="Tunggal B."/>
            <person name="Rivero F."/>
            <person name="John U."/>
            <person name="Schleicher M."/>
            <person name="Eichinger L."/>
            <person name="Platzer M."/>
            <person name="Noegel A.A."/>
            <person name="Schaap P."/>
            <person name="Gloeckner G."/>
        </authorList>
    </citation>
    <scope>NUCLEOTIDE SEQUENCE [LARGE SCALE GENOMIC DNA]</scope>
    <source>
        <strain evidence="9">SH3</strain>
    </source>
</reference>
<dbReference type="GeneID" id="14871179"/>
<proteinExistence type="predicted"/>
<evidence type="ECO:0000259" key="7">
    <source>
        <dbReference type="Pfam" id="PF13087"/>
    </source>
</evidence>